<gene>
    <name evidence="1" type="ORF">BDN72DRAFT_877686</name>
</gene>
<organism evidence="1 2">
    <name type="scientific">Pluteus cervinus</name>
    <dbReference type="NCBI Taxonomy" id="181527"/>
    <lineage>
        <taxon>Eukaryota</taxon>
        <taxon>Fungi</taxon>
        <taxon>Dikarya</taxon>
        <taxon>Basidiomycota</taxon>
        <taxon>Agaricomycotina</taxon>
        <taxon>Agaricomycetes</taxon>
        <taxon>Agaricomycetidae</taxon>
        <taxon>Agaricales</taxon>
        <taxon>Pluteineae</taxon>
        <taxon>Pluteaceae</taxon>
        <taxon>Pluteus</taxon>
    </lineage>
</organism>
<dbReference type="EMBL" id="ML208310">
    <property type="protein sequence ID" value="TFK70625.1"/>
    <property type="molecule type" value="Genomic_DNA"/>
</dbReference>
<name>A0ACD3AYN7_9AGAR</name>
<proteinExistence type="predicted"/>
<sequence length="170" mass="18119">MFQEKLRARKNKQGFGIPVSKQDTFVSRGLDFNGISAAEVLPNKCSNWSIKETSCSTTPNELPTCWIFPTTSTIDLRVSCDIWSPLQEAALGFVDETCADPAVHSGPSLSGGSNECIVSSDPPREGNNATIGSRSNIAAATADHDNGHYVATTGSINHLQEVTGTFGITE</sequence>
<protein>
    <submittedName>
        <fullName evidence="1">Uncharacterized protein</fullName>
    </submittedName>
</protein>
<dbReference type="Proteomes" id="UP000308600">
    <property type="component" value="Unassembled WGS sequence"/>
</dbReference>
<accession>A0ACD3AYN7</accession>
<keyword evidence="2" id="KW-1185">Reference proteome</keyword>
<reference evidence="1 2" key="1">
    <citation type="journal article" date="2019" name="Nat. Ecol. Evol.">
        <title>Megaphylogeny resolves global patterns of mushroom evolution.</title>
        <authorList>
            <person name="Varga T."/>
            <person name="Krizsan K."/>
            <person name="Foldi C."/>
            <person name="Dima B."/>
            <person name="Sanchez-Garcia M."/>
            <person name="Sanchez-Ramirez S."/>
            <person name="Szollosi G.J."/>
            <person name="Szarkandi J.G."/>
            <person name="Papp V."/>
            <person name="Albert L."/>
            <person name="Andreopoulos W."/>
            <person name="Angelini C."/>
            <person name="Antonin V."/>
            <person name="Barry K.W."/>
            <person name="Bougher N.L."/>
            <person name="Buchanan P."/>
            <person name="Buyck B."/>
            <person name="Bense V."/>
            <person name="Catcheside P."/>
            <person name="Chovatia M."/>
            <person name="Cooper J."/>
            <person name="Damon W."/>
            <person name="Desjardin D."/>
            <person name="Finy P."/>
            <person name="Geml J."/>
            <person name="Haridas S."/>
            <person name="Hughes K."/>
            <person name="Justo A."/>
            <person name="Karasinski D."/>
            <person name="Kautmanova I."/>
            <person name="Kiss B."/>
            <person name="Kocsube S."/>
            <person name="Kotiranta H."/>
            <person name="LaButti K.M."/>
            <person name="Lechner B.E."/>
            <person name="Liimatainen K."/>
            <person name="Lipzen A."/>
            <person name="Lukacs Z."/>
            <person name="Mihaltcheva S."/>
            <person name="Morgado L.N."/>
            <person name="Niskanen T."/>
            <person name="Noordeloos M.E."/>
            <person name="Ohm R.A."/>
            <person name="Ortiz-Santana B."/>
            <person name="Ovrebo C."/>
            <person name="Racz N."/>
            <person name="Riley R."/>
            <person name="Savchenko A."/>
            <person name="Shiryaev A."/>
            <person name="Soop K."/>
            <person name="Spirin V."/>
            <person name="Szebenyi C."/>
            <person name="Tomsovsky M."/>
            <person name="Tulloss R.E."/>
            <person name="Uehling J."/>
            <person name="Grigoriev I.V."/>
            <person name="Vagvolgyi C."/>
            <person name="Papp T."/>
            <person name="Martin F.M."/>
            <person name="Miettinen O."/>
            <person name="Hibbett D.S."/>
            <person name="Nagy L.G."/>
        </authorList>
    </citation>
    <scope>NUCLEOTIDE SEQUENCE [LARGE SCALE GENOMIC DNA]</scope>
    <source>
        <strain evidence="1 2">NL-1719</strain>
    </source>
</reference>
<evidence type="ECO:0000313" key="2">
    <source>
        <dbReference type="Proteomes" id="UP000308600"/>
    </source>
</evidence>
<evidence type="ECO:0000313" key="1">
    <source>
        <dbReference type="EMBL" id="TFK70625.1"/>
    </source>
</evidence>